<dbReference type="Gramene" id="Manes.12G116700.1.v8.1">
    <property type="protein sequence ID" value="Manes.12G116700.1.v8.1.CDS"/>
    <property type="gene ID" value="Manes.12G116700.v8.1"/>
</dbReference>
<feature type="compositionally biased region" description="Low complexity" evidence="1">
    <location>
        <begin position="26"/>
        <end position="41"/>
    </location>
</feature>
<evidence type="ECO:0000256" key="1">
    <source>
        <dbReference type="SAM" id="MobiDB-lite"/>
    </source>
</evidence>
<protein>
    <recommendedName>
        <fullName evidence="2">BSD domain-containing protein</fullName>
    </recommendedName>
</protein>
<dbReference type="EMBL" id="CM004398">
    <property type="protein sequence ID" value="OAY35626.1"/>
    <property type="molecule type" value="Genomic_DNA"/>
</dbReference>
<evidence type="ECO:0000313" key="3">
    <source>
        <dbReference type="EMBL" id="OAY35626.1"/>
    </source>
</evidence>
<dbReference type="OMA" id="CPEYMSE"/>
<evidence type="ECO:0000313" key="4">
    <source>
        <dbReference type="Proteomes" id="UP000091857"/>
    </source>
</evidence>
<organism evidence="3 4">
    <name type="scientific">Manihot esculenta</name>
    <name type="common">Cassava</name>
    <name type="synonym">Jatropha manihot</name>
    <dbReference type="NCBI Taxonomy" id="3983"/>
    <lineage>
        <taxon>Eukaryota</taxon>
        <taxon>Viridiplantae</taxon>
        <taxon>Streptophyta</taxon>
        <taxon>Embryophyta</taxon>
        <taxon>Tracheophyta</taxon>
        <taxon>Spermatophyta</taxon>
        <taxon>Magnoliopsida</taxon>
        <taxon>eudicotyledons</taxon>
        <taxon>Gunneridae</taxon>
        <taxon>Pentapetalae</taxon>
        <taxon>rosids</taxon>
        <taxon>fabids</taxon>
        <taxon>Malpighiales</taxon>
        <taxon>Euphorbiaceae</taxon>
        <taxon>Crotonoideae</taxon>
        <taxon>Manihoteae</taxon>
        <taxon>Manihot</taxon>
    </lineage>
</organism>
<evidence type="ECO:0000259" key="2">
    <source>
        <dbReference type="PROSITE" id="PS50858"/>
    </source>
</evidence>
<feature type="region of interest" description="Disordered" evidence="1">
    <location>
        <begin position="1"/>
        <end position="72"/>
    </location>
</feature>
<dbReference type="Pfam" id="PF03909">
    <property type="entry name" value="BSD"/>
    <property type="match status" value="1"/>
</dbReference>
<feature type="region of interest" description="Disordered" evidence="1">
    <location>
        <begin position="86"/>
        <end position="125"/>
    </location>
</feature>
<comment type="caution">
    <text evidence="3">The sequence shown here is derived from an EMBL/GenBank/DDBJ whole genome shotgun (WGS) entry which is preliminary data.</text>
</comment>
<dbReference type="Proteomes" id="UP000091857">
    <property type="component" value="Chromosome 12"/>
</dbReference>
<dbReference type="SMART" id="SM00751">
    <property type="entry name" value="BSD"/>
    <property type="match status" value="1"/>
</dbReference>
<dbReference type="InterPro" id="IPR035925">
    <property type="entry name" value="BSD_dom_sf"/>
</dbReference>
<feature type="region of interest" description="Disordered" evidence="1">
    <location>
        <begin position="392"/>
        <end position="411"/>
    </location>
</feature>
<dbReference type="PANTHER" id="PTHR31923:SF4">
    <property type="entry name" value="BSD DOMAIN-CONTAINING PROTEIN"/>
    <property type="match status" value="1"/>
</dbReference>
<dbReference type="OrthoDB" id="2021158at2759"/>
<dbReference type="InterPro" id="IPR005607">
    <property type="entry name" value="BSD_dom"/>
</dbReference>
<dbReference type="PROSITE" id="PS50858">
    <property type="entry name" value="BSD"/>
    <property type="match status" value="1"/>
</dbReference>
<dbReference type="AlphaFoldDB" id="A0A2C9UVW7"/>
<feature type="compositionally biased region" description="Acidic residues" evidence="1">
    <location>
        <begin position="436"/>
        <end position="449"/>
    </location>
</feature>
<feature type="region of interest" description="Disordered" evidence="1">
    <location>
        <begin position="349"/>
        <end position="372"/>
    </location>
</feature>
<proteinExistence type="predicted"/>
<reference evidence="4" key="1">
    <citation type="journal article" date="2016" name="Nat. Biotechnol.">
        <title>Sequencing wild and cultivated cassava and related species reveals extensive interspecific hybridization and genetic diversity.</title>
        <authorList>
            <person name="Bredeson J.V."/>
            <person name="Lyons J.B."/>
            <person name="Prochnik S.E."/>
            <person name="Wu G.A."/>
            <person name="Ha C.M."/>
            <person name="Edsinger-Gonzales E."/>
            <person name="Grimwood J."/>
            <person name="Schmutz J."/>
            <person name="Rabbi I.Y."/>
            <person name="Egesi C."/>
            <person name="Nauluvula P."/>
            <person name="Lebot V."/>
            <person name="Ndunguru J."/>
            <person name="Mkamilo G."/>
            <person name="Bart R.S."/>
            <person name="Setter T.L."/>
            <person name="Gleadow R.M."/>
            <person name="Kulakow P."/>
            <person name="Ferguson M.E."/>
            <person name="Rounsley S."/>
            <person name="Rokhsar D.S."/>
        </authorList>
    </citation>
    <scope>NUCLEOTIDE SEQUENCE [LARGE SCALE GENOMIC DNA]</scope>
    <source>
        <strain evidence="4">cv. AM560-2</strain>
    </source>
</reference>
<dbReference type="SUPFAM" id="SSF140383">
    <property type="entry name" value="BSD domain-like"/>
    <property type="match status" value="1"/>
</dbReference>
<accession>A0A2C9UVW7</accession>
<feature type="domain" description="BSD" evidence="2">
    <location>
        <begin position="216"/>
        <end position="268"/>
    </location>
</feature>
<feature type="region of interest" description="Disordered" evidence="1">
    <location>
        <begin position="419"/>
        <end position="461"/>
    </location>
</feature>
<feature type="compositionally biased region" description="Polar residues" evidence="1">
    <location>
        <begin position="421"/>
        <end position="430"/>
    </location>
</feature>
<dbReference type="PANTHER" id="PTHR31923">
    <property type="entry name" value="BSD DOMAIN-CONTAINING PROTEIN"/>
    <property type="match status" value="1"/>
</dbReference>
<sequence>MSWLARSIANSLKLDDDDDDDDDRSPNSNVDSNSNSPSNPQSDDHAQSPSPPSPSSTVAATTPRGVKEDLSELTKTLTRQFWGVASFLAPPPDPSSPSSPHSRQISDEPTDNPQPNQLSDSEESDEDLIAGIRSDFAEIGGKFKSGISKLSSNVTVSEITKIASNLLQIGPERDLNDEFLIGSAVGVTEDVVTFARDIAMHPQTWLDFPVPDDEDFDDFDMSDAQKEHALAVEHLVPRLSALRIEFCPGHMSEGCFWKIYFVLLHPRLSKHDAELLSTPQIMKVRAMLSQELHDKAKATKADWSETGTFRSKGTADLPHEESLPVPSHSEFGSVPLRTSIIEVVPPNTAAKTSGNEAIPSGFTDEQETEKHPVQSVEMQIIDKAVVKEESVDHAKHRHLSGSTSKIEDDADDWLREESSEMVGTSGTTMHIRNDEDVSFSDLEEDDGDEPTSYKEVILGSDASTKDSRDWVQFKKGSSDSV</sequence>
<gene>
    <name evidence="3" type="ORF">MANES_12G116700v8</name>
</gene>
<dbReference type="Gene3D" id="1.10.3970.10">
    <property type="entry name" value="BSD domain"/>
    <property type="match status" value="1"/>
</dbReference>
<feature type="region of interest" description="Disordered" evidence="1">
    <location>
        <begin position="306"/>
        <end position="329"/>
    </location>
</feature>
<name>A0A2C9UVW7_MANES</name>
<keyword evidence="4" id="KW-1185">Reference proteome</keyword>